<dbReference type="EMBL" id="JAKFHA010000038">
    <property type="protein sequence ID" value="MCF2532773.1"/>
    <property type="molecule type" value="Genomic_DNA"/>
</dbReference>
<accession>A0AA41Q732</accession>
<evidence type="ECO:0000313" key="4">
    <source>
        <dbReference type="EMBL" id="MCF2532773.1"/>
    </source>
</evidence>
<feature type="region of interest" description="Disordered" evidence="1">
    <location>
        <begin position="223"/>
        <end position="253"/>
    </location>
</feature>
<gene>
    <name evidence="4" type="ORF">LZ495_36950</name>
</gene>
<name>A0AA41Q732_9ACTN</name>
<dbReference type="Pfam" id="PF04471">
    <property type="entry name" value="Mrr_cat"/>
    <property type="match status" value="1"/>
</dbReference>
<dbReference type="GO" id="GO:0004519">
    <property type="term" value="F:endonuclease activity"/>
    <property type="evidence" value="ECO:0007669"/>
    <property type="project" value="UniProtKB-KW"/>
</dbReference>
<keyword evidence="4" id="KW-0255">Endonuclease</keyword>
<keyword evidence="4" id="KW-0540">Nuclease</keyword>
<dbReference type="Proteomes" id="UP001165378">
    <property type="component" value="Unassembled WGS sequence"/>
</dbReference>
<organism evidence="4 5">
    <name type="scientific">Yinghuangia soli</name>
    <dbReference type="NCBI Taxonomy" id="2908204"/>
    <lineage>
        <taxon>Bacteria</taxon>
        <taxon>Bacillati</taxon>
        <taxon>Actinomycetota</taxon>
        <taxon>Actinomycetes</taxon>
        <taxon>Kitasatosporales</taxon>
        <taxon>Streptomycetaceae</taxon>
        <taxon>Yinghuangia</taxon>
    </lineage>
</organism>
<sequence length="253" mass="26753">MAGHGGSGARGGRGTARSLGRLAVLLTGIELLAFGIWAVLKGMQIRQEPWQLGVYAAVGGAVGILLWWTVYRDTAAKVEVVRQREHRDRDTRAALLRHARMDPGRLGEHVAELCRRDGLADVAAVRVHDDAHSVDVTGTLPDGTTLAVRCRSAAGAASISGSIVERFTADEHHADHLLVLATTAGGFSQKACDLGAATDNLHLLDRRALARWDLGQELPAPLAAAAAPAEEPAAVKPDDKNAKKQKKAAAQAK</sequence>
<evidence type="ECO:0000256" key="2">
    <source>
        <dbReference type="SAM" id="Phobius"/>
    </source>
</evidence>
<keyword evidence="2" id="KW-0472">Membrane</keyword>
<evidence type="ECO:0000256" key="1">
    <source>
        <dbReference type="SAM" id="MobiDB-lite"/>
    </source>
</evidence>
<proteinExistence type="predicted"/>
<dbReference type="GO" id="GO:0003677">
    <property type="term" value="F:DNA binding"/>
    <property type="evidence" value="ECO:0007669"/>
    <property type="project" value="InterPro"/>
</dbReference>
<dbReference type="GO" id="GO:0009307">
    <property type="term" value="P:DNA restriction-modification system"/>
    <property type="evidence" value="ECO:0007669"/>
    <property type="project" value="InterPro"/>
</dbReference>
<dbReference type="InterPro" id="IPR007560">
    <property type="entry name" value="Restrct_endonuc_IV_Mrr"/>
</dbReference>
<reference evidence="4" key="1">
    <citation type="submission" date="2022-01" db="EMBL/GenBank/DDBJ databases">
        <title>Genome-Based Taxonomic Classification of the Phylum Actinobacteria.</title>
        <authorList>
            <person name="Gao Y."/>
        </authorList>
    </citation>
    <scope>NUCLEOTIDE SEQUENCE</scope>
    <source>
        <strain evidence="4">KLBMP 8922</strain>
    </source>
</reference>
<feature type="domain" description="Restriction endonuclease type IV Mrr" evidence="3">
    <location>
        <begin position="100"/>
        <end position="212"/>
    </location>
</feature>
<feature type="transmembrane region" description="Helical" evidence="2">
    <location>
        <begin position="20"/>
        <end position="40"/>
    </location>
</feature>
<dbReference type="AlphaFoldDB" id="A0AA41Q732"/>
<protein>
    <submittedName>
        <fullName evidence="4">Restriction endonuclease</fullName>
    </submittedName>
</protein>
<feature type="transmembrane region" description="Helical" evidence="2">
    <location>
        <begin position="52"/>
        <end position="71"/>
    </location>
</feature>
<keyword evidence="5" id="KW-1185">Reference proteome</keyword>
<evidence type="ECO:0000259" key="3">
    <source>
        <dbReference type="Pfam" id="PF04471"/>
    </source>
</evidence>
<comment type="caution">
    <text evidence="4">The sequence shown here is derived from an EMBL/GenBank/DDBJ whole genome shotgun (WGS) entry which is preliminary data.</text>
</comment>
<evidence type="ECO:0000313" key="5">
    <source>
        <dbReference type="Proteomes" id="UP001165378"/>
    </source>
</evidence>
<keyword evidence="2" id="KW-1133">Transmembrane helix</keyword>
<keyword evidence="4" id="KW-0378">Hydrolase</keyword>
<feature type="compositionally biased region" description="Low complexity" evidence="1">
    <location>
        <begin position="223"/>
        <end position="234"/>
    </location>
</feature>
<keyword evidence="2" id="KW-0812">Transmembrane</keyword>
<dbReference type="RefSeq" id="WP_235057545.1">
    <property type="nucleotide sequence ID" value="NZ_JAKFHA010000038.1"/>
</dbReference>